<keyword evidence="6 19" id="KW-0812">Transmembrane</keyword>
<dbReference type="Proteomes" id="UP000002420">
    <property type="component" value="Chromosome"/>
</dbReference>
<keyword evidence="7 17" id="KW-0547">Nucleotide-binding</keyword>
<feature type="binding site" evidence="16">
    <location>
        <position position="63"/>
    </location>
    <ligand>
        <name>substrate</name>
    </ligand>
</feature>
<dbReference type="eggNOG" id="COG0818">
    <property type="taxonomic scope" value="Bacteria"/>
</dbReference>
<keyword evidence="5" id="KW-0808">Transferase</keyword>
<organism evidence="20 21">
    <name type="scientific">Trichlorobacter lovleyi (strain ATCC BAA-1151 / DSM 17278 / SZ)</name>
    <name type="common">Geobacter lovleyi</name>
    <dbReference type="NCBI Taxonomy" id="398767"/>
    <lineage>
        <taxon>Bacteria</taxon>
        <taxon>Pseudomonadati</taxon>
        <taxon>Thermodesulfobacteriota</taxon>
        <taxon>Desulfuromonadia</taxon>
        <taxon>Geobacterales</taxon>
        <taxon>Geobacteraceae</taxon>
        <taxon>Trichlorobacter</taxon>
    </lineage>
</organism>
<evidence type="ECO:0000256" key="18">
    <source>
        <dbReference type="PIRSR" id="PIRSR600829-4"/>
    </source>
</evidence>
<evidence type="ECO:0000256" key="8">
    <source>
        <dbReference type="ARBA" id="ARBA00022777"/>
    </source>
</evidence>
<dbReference type="Pfam" id="PF01219">
    <property type="entry name" value="DAGK_prokar"/>
    <property type="match status" value="1"/>
</dbReference>
<keyword evidence="12 19" id="KW-0472">Membrane</keyword>
<feature type="active site" description="Proton acceptor" evidence="15">
    <location>
        <position position="63"/>
    </location>
</feature>
<feature type="binding site" evidence="17">
    <location>
        <position position="10"/>
    </location>
    <ligand>
        <name>ATP</name>
        <dbReference type="ChEBI" id="CHEBI:30616"/>
    </ligand>
</feature>
<dbReference type="CDD" id="cd14265">
    <property type="entry name" value="UDPK_IM_like"/>
    <property type="match status" value="1"/>
</dbReference>
<feature type="binding site" evidence="18">
    <location>
        <position position="70"/>
    </location>
    <ligand>
        <name>a divalent metal cation</name>
        <dbReference type="ChEBI" id="CHEBI:60240"/>
    </ligand>
</feature>
<feature type="binding site" evidence="17">
    <location>
        <position position="70"/>
    </location>
    <ligand>
        <name>ATP</name>
        <dbReference type="ChEBI" id="CHEBI:30616"/>
    </ligand>
</feature>
<keyword evidence="11" id="KW-0443">Lipid metabolism</keyword>
<evidence type="ECO:0000256" key="17">
    <source>
        <dbReference type="PIRSR" id="PIRSR600829-3"/>
    </source>
</evidence>
<feature type="binding site" evidence="17">
    <location>
        <begin position="88"/>
        <end position="89"/>
    </location>
    <ligand>
        <name>ATP</name>
        <dbReference type="ChEBI" id="CHEBI:30616"/>
    </ligand>
</feature>
<evidence type="ECO:0000256" key="10">
    <source>
        <dbReference type="ARBA" id="ARBA00022989"/>
    </source>
</evidence>
<evidence type="ECO:0000256" key="3">
    <source>
        <dbReference type="ARBA" id="ARBA00022475"/>
    </source>
</evidence>
<dbReference type="KEGG" id="glo:Glov_1542"/>
<dbReference type="HOGENOM" id="CLU_112343_2_2_7"/>
<evidence type="ECO:0000313" key="20">
    <source>
        <dbReference type="EMBL" id="ACD95258.1"/>
    </source>
</evidence>
<dbReference type="PANTHER" id="PTHR34299">
    <property type="entry name" value="DIACYLGLYCEROL KINASE"/>
    <property type="match status" value="1"/>
</dbReference>
<evidence type="ECO:0000256" key="16">
    <source>
        <dbReference type="PIRSR" id="PIRSR600829-2"/>
    </source>
</evidence>
<evidence type="ECO:0000256" key="4">
    <source>
        <dbReference type="ARBA" id="ARBA00022516"/>
    </source>
</evidence>
<comment type="similarity">
    <text evidence="2">Belongs to the bacterial diacylglycerol kinase family.</text>
</comment>
<dbReference type="GO" id="GO:0005524">
    <property type="term" value="F:ATP binding"/>
    <property type="evidence" value="ECO:0007669"/>
    <property type="project" value="UniProtKB-KW"/>
</dbReference>
<accession>B3E8Z0</accession>
<keyword evidence="8 20" id="KW-0418">Kinase</keyword>
<reference evidence="20 21" key="1">
    <citation type="submission" date="2008-05" db="EMBL/GenBank/DDBJ databases">
        <title>Complete sequence of chromosome of Geobacter lovleyi SZ.</title>
        <authorList>
            <consortium name="US DOE Joint Genome Institute"/>
            <person name="Lucas S."/>
            <person name="Copeland A."/>
            <person name="Lapidus A."/>
            <person name="Glavina del Rio T."/>
            <person name="Dalin E."/>
            <person name="Tice H."/>
            <person name="Bruce D."/>
            <person name="Goodwin L."/>
            <person name="Pitluck S."/>
            <person name="Chertkov O."/>
            <person name="Meincke L."/>
            <person name="Brettin T."/>
            <person name="Detter J.C."/>
            <person name="Han C."/>
            <person name="Tapia R."/>
            <person name="Kuske C.R."/>
            <person name="Schmutz J."/>
            <person name="Larimer F."/>
            <person name="Land M."/>
            <person name="Hauser L."/>
            <person name="Kyrpides N."/>
            <person name="Mikhailova N."/>
            <person name="Sung Y."/>
            <person name="Fletcher K.E."/>
            <person name="Ritalahti K.M."/>
            <person name="Loeffler F.E."/>
            <person name="Richardson P."/>
        </authorList>
    </citation>
    <scope>NUCLEOTIDE SEQUENCE [LARGE SCALE GENOMIC DNA]</scope>
    <source>
        <strain evidence="21">ATCC BAA-1151 / DSM 17278 / SZ</strain>
    </source>
</reference>
<evidence type="ECO:0000256" key="13">
    <source>
        <dbReference type="ARBA" id="ARBA00023209"/>
    </source>
</evidence>
<gene>
    <name evidence="20" type="ordered locus">Glov_1542</name>
</gene>
<dbReference type="GO" id="GO:0008654">
    <property type="term" value="P:phospholipid biosynthetic process"/>
    <property type="evidence" value="ECO:0007669"/>
    <property type="project" value="UniProtKB-KW"/>
</dbReference>
<keyword evidence="10 19" id="KW-1133">Transmembrane helix</keyword>
<dbReference type="RefSeq" id="WP_012469600.1">
    <property type="nucleotide sequence ID" value="NC_010814.1"/>
</dbReference>
<comment type="cofactor">
    <cofactor evidence="18">
        <name>Mg(2+)</name>
        <dbReference type="ChEBI" id="CHEBI:18420"/>
    </cofactor>
    <text evidence="18">Mn(2+), Zn(2+), Cd(2+) and Co(2+) support activity to lesser extents.</text>
</comment>
<keyword evidence="4" id="KW-0444">Lipid biosynthesis</keyword>
<evidence type="ECO:0000256" key="12">
    <source>
        <dbReference type="ARBA" id="ARBA00023136"/>
    </source>
</evidence>
<keyword evidence="9 17" id="KW-0067">ATP-binding</keyword>
<keyword evidence="18" id="KW-0460">Magnesium</keyword>
<proteinExistence type="inferred from homology"/>
<evidence type="ECO:0000256" key="14">
    <source>
        <dbReference type="ARBA" id="ARBA00023264"/>
    </source>
</evidence>
<feature type="transmembrane region" description="Helical" evidence="19">
    <location>
        <begin position="90"/>
        <end position="110"/>
    </location>
</feature>
<dbReference type="AlphaFoldDB" id="B3E8Z0"/>
<keyword evidence="13" id="KW-0594">Phospholipid biosynthesis</keyword>
<keyword evidence="3" id="KW-1003">Cell membrane</keyword>
<comment type="subcellular location">
    <subcellularLocation>
        <location evidence="1">Cell membrane</location>
        <topology evidence="1">Multi-pass membrane protein</topology>
    </subcellularLocation>
</comment>
<evidence type="ECO:0000256" key="2">
    <source>
        <dbReference type="ARBA" id="ARBA00005967"/>
    </source>
</evidence>
<sequence>MSRFLVSLGYALEGIRFGIKTQRHLRFHLVAACLALAAGLWKGLQPVAWGLLVLLIAAVVAAELINTAIEAVVDLVSPLPHPLAKAAKDTAAGAVLVLAAAALVIAVVLFCC</sequence>
<evidence type="ECO:0000256" key="5">
    <source>
        <dbReference type="ARBA" id="ARBA00022679"/>
    </source>
</evidence>
<keyword evidence="18" id="KW-0479">Metal-binding</keyword>
<dbReference type="GO" id="GO:0005886">
    <property type="term" value="C:plasma membrane"/>
    <property type="evidence" value="ECO:0007669"/>
    <property type="project" value="UniProtKB-SubCell"/>
</dbReference>
<name>B3E8Z0_TRIL1</name>
<evidence type="ECO:0000256" key="6">
    <source>
        <dbReference type="ARBA" id="ARBA00022692"/>
    </source>
</evidence>
<dbReference type="Gene3D" id="1.10.287.3610">
    <property type="match status" value="1"/>
</dbReference>
<dbReference type="PROSITE" id="PS01069">
    <property type="entry name" value="DAGK_PROKAR"/>
    <property type="match status" value="1"/>
</dbReference>
<evidence type="ECO:0000256" key="9">
    <source>
        <dbReference type="ARBA" id="ARBA00022840"/>
    </source>
</evidence>
<evidence type="ECO:0000313" key="21">
    <source>
        <dbReference type="Proteomes" id="UP000002420"/>
    </source>
</evidence>
<keyword evidence="21" id="KW-1185">Reference proteome</keyword>
<feature type="binding site" evidence="16">
    <location>
        <position position="3"/>
    </location>
    <ligand>
        <name>substrate</name>
    </ligand>
</feature>
<feature type="transmembrane region" description="Helical" evidence="19">
    <location>
        <begin position="47"/>
        <end position="69"/>
    </location>
</feature>
<dbReference type="InterPro" id="IPR033717">
    <property type="entry name" value="UDPK"/>
</dbReference>
<dbReference type="EMBL" id="CP001089">
    <property type="protein sequence ID" value="ACD95258.1"/>
    <property type="molecule type" value="Genomic_DNA"/>
</dbReference>
<evidence type="ECO:0000256" key="19">
    <source>
        <dbReference type="SAM" id="Phobius"/>
    </source>
</evidence>
<evidence type="ECO:0000256" key="15">
    <source>
        <dbReference type="PIRSR" id="PIRSR600829-1"/>
    </source>
</evidence>
<dbReference type="STRING" id="398767.Glov_1542"/>
<protein>
    <submittedName>
        <fullName evidence="20">Diacylglycerol kinase</fullName>
    </submittedName>
</protein>
<feature type="binding site" evidence="17">
    <location>
        <position position="3"/>
    </location>
    <ligand>
        <name>ATP</name>
        <dbReference type="ChEBI" id="CHEBI:30616"/>
    </ligand>
</feature>
<dbReference type="InterPro" id="IPR036945">
    <property type="entry name" value="DAGK_sf"/>
</dbReference>
<keyword evidence="14" id="KW-1208">Phospholipid metabolism</keyword>
<evidence type="ECO:0000256" key="7">
    <source>
        <dbReference type="ARBA" id="ARBA00022741"/>
    </source>
</evidence>
<evidence type="ECO:0000256" key="11">
    <source>
        <dbReference type="ARBA" id="ARBA00023098"/>
    </source>
</evidence>
<evidence type="ECO:0000256" key="1">
    <source>
        <dbReference type="ARBA" id="ARBA00004651"/>
    </source>
</evidence>
<dbReference type="PANTHER" id="PTHR34299:SF1">
    <property type="entry name" value="DIACYLGLYCEROL KINASE"/>
    <property type="match status" value="1"/>
</dbReference>
<dbReference type="InterPro" id="IPR000829">
    <property type="entry name" value="DAGK"/>
</dbReference>
<dbReference type="GO" id="GO:0046872">
    <property type="term" value="F:metal ion binding"/>
    <property type="evidence" value="ECO:0007669"/>
    <property type="project" value="UniProtKB-KW"/>
</dbReference>
<dbReference type="GO" id="GO:0016301">
    <property type="term" value="F:kinase activity"/>
    <property type="evidence" value="ECO:0007669"/>
    <property type="project" value="UniProtKB-KW"/>
</dbReference>